<evidence type="ECO:0000313" key="1">
    <source>
        <dbReference type="EMBL" id="SDE57871.1"/>
    </source>
</evidence>
<keyword evidence="2" id="KW-1185">Reference proteome</keyword>
<accession>A0A1G7E2K1</accession>
<gene>
    <name evidence="1" type="ORF">SAMN04487779_10598</name>
</gene>
<name>A0A1G7E2K1_9PROT</name>
<organism evidence="1 2">
    <name type="scientific">Belnapia rosea</name>
    <dbReference type="NCBI Taxonomy" id="938405"/>
    <lineage>
        <taxon>Bacteria</taxon>
        <taxon>Pseudomonadati</taxon>
        <taxon>Pseudomonadota</taxon>
        <taxon>Alphaproteobacteria</taxon>
        <taxon>Acetobacterales</taxon>
        <taxon>Roseomonadaceae</taxon>
        <taxon>Belnapia</taxon>
    </lineage>
</organism>
<reference evidence="1 2" key="1">
    <citation type="submission" date="2016-10" db="EMBL/GenBank/DDBJ databases">
        <authorList>
            <person name="de Groot N.N."/>
        </authorList>
    </citation>
    <scope>NUCLEOTIDE SEQUENCE [LARGE SCALE GENOMIC DNA]</scope>
    <source>
        <strain evidence="1 2">CPCC 100156</strain>
    </source>
</reference>
<sequence length="33" mass="3743">MHLPRRRALAMFCWIRPASLNVDNLNHPGLAAT</sequence>
<proteinExistence type="predicted"/>
<protein>
    <submittedName>
        <fullName evidence="1">Uncharacterized protein</fullName>
    </submittedName>
</protein>
<evidence type="ECO:0000313" key="2">
    <source>
        <dbReference type="Proteomes" id="UP000198925"/>
    </source>
</evidence>
<dbReference type="Proteomes" id="UP000198925">
    <property type="component" value="Unassembled WGS sequence"/>
</dbReference>
<dbReference type="EMBL" id="FMZX01000059">
    <property type="protein sequence ID" value="SDE57871.1"/>
    <property type="molecule type" value="Genomic_DNA"/>
</dbReference>
<dbReference type="AlphaFoldDB" id="A0A1G7E2K1"/>